<gene>
    <name evidence="1" type="ORF">LTR37_006437</name>
</gene>
<accession>A0ACC3NHM8</accession>
<evidence type="ECO:0000313" key="1">
    <source>
        <dbReference type="EMBL" id="KAK3716541.1"/>
    </source>
</evidence>
<name>A0ACC3NHM8_9PEZI</name>
<protein>
    <submittedName>
        <fullName evidence="1">Uncharacterized protein</fullName>
    </submittedName>
</protein>
<dbReference type="Proteomes" id="UP001281147">
    <property type="component" value="Unassembled WGS sequence"/>
</dbReference>
<dbReference type="EMBL" id="JAUTXU010000042">
    <property type="protein sequence ID" value="KAK3716541.1"/>
    <property type="molecule type" value="Genomic_DNA"/>
</dbReference>
<comment type="caution">
    <text evidence="1">The sequence shown here is derived from an EMBL/GenBank/DDBJ whole genome shotgun (WGS) entry which is preliminary data.</text>
</comment>
<reference evidence="1" key="1">
    <citation type="submission" date="2023-07" db="EMBL/GenBank/DDBJ databases">
        <title>Black Yeasts Isolated from many extreme environments.</title>
        <authorList>
            <person name="Coleine C."/>
            <person name="Stajich J.E."/>
            <person name="Selbmann L."/>
        </authorList>
    </citation>
    <scope>NUCLEOTIDE SEQUENCE</scope>
    <source>
        <strain evidence="1">CCFEE 5714</strain>
    </source>
</reference>
<evidence type="ECO:0000313" key="2">
    <source>
        <dbReference type="Proteomes" id="UP001281147"/>
    </source>
</evidence>
<sequence length="97" mass="11388">MSARRLIEQINEEKWLHPLNPEWFLLFLAYQTSLPPRHLLTQKSGGDFIYKLENAAKPTSTFLHKAAQKKSMMKTHEMPIGEAMYRKLYIDPEARSK</sequence>
<organism evidence="1 2">
    <name type="scientific">Vermiconidia calcicola</name>
    <dbReference type="NCBI Taxonomy" id="1690605"/>
    <lineage>
        <taxon>Eukaryota</taxon>
        <taxon>Fungi</taxon>
        <taxon>Dikarya</taxon>
        <taxon>Ascomycota</taxon>
        <taxon>Pezizomycotina</taxon>
        <taxon>Dothideomycetes</taxon>
        <taxon>Dothideomycetidae</taxon>
        <taxon>Mycosphaerellales</taxon>
        <taxon>Extremaceae</taxon>
        <taxon>Vermiconidia</taxon>
    </lineage>
</organism>
<proteinExistence type="predicted"/>
<keyword evidence="2" id="KW-1185">Reference proteome</keyword>